<dbReference type="PANTHER" id="PTHR46224:SF64">
    <property type="entry name" value="IQ MOTIF AND ANKYRIN REPEAT DOMAIN-CONTAINING PROTEIN 1"/>
    <property type="match status" value="1"/>
</dbReference>
<dbReference type="InterPro" id="IPR051616">
    <property type="entry name" value="Cul2-RING_E3_ligase_SR"/>
</dbReference>
<dbReference type="EMBL" id="JAULSV010000004">
    <property type="protein sequence ID" value="KAK0647165.1"/>
    <property type="molecule type" value="Genomic_DNA"/>
</dbReference>
<reference evidence="2" key="1">
    <citation type="submission" date="2023-06" db="EMBL/GenBank/DDBJ databases">
        <title>Genome-scale phylogeny and comparative genomics of the fungal order Sordariales.</title>
        <authorList>
            <consortium name="Lawrence Berkeley National Laboratory"/>
            <person name="Hensen N."/>
            <person name="Bonometti L."/>
            <person name="Westerberg I."/>
            <person name="Brannstrom I.O."/>
            <person name="Guillou S."/>
            <person name="Cros-Aarteil S."/>
            <person name="Calhoun S."/>
            <person name="Haridas S."/>
            <person name="Kuo A."/>
            <person name="Mondo S."/>
            <person name="Pangilinan J."/>
            <person name="Riley R."/>
            <person name="Labutti K."/>
            <person name="Andreopoulos B."/>
            <person name="Lipzen A."/>
            <person name="Chen C."/>
            <person name="Yanf M."/>
            <person name="Daum C."/>
            <person name="Ng V."/>
            <person name="Clum A."/>
            <person name="Steindorff A."/>
            <person name="Ohm R."/>
            <person name="Martin F."/>
            <person name="Silar P."/>
            <person name="Natvig D."/>
            <person name="Lalanne C."/>
            <person name="Gautier V."/>
            <person name="Ament-Velasquez S.L."/>
            <person name="Kruys A."/>
            <person name="Hutchinson M.I."/>
            <person name="Powell A.J."/>
            <person name="Barry K."/>
            <person name="Miller A.N."/>
            <person name="Grigoriev I.V."/>
            <person name="Debuchy R."/>
            <person name="Gladieux P."/>
            <person name="Thoren M.H."/>
            <person name="Johannesson H."/>
        </authorList>
    </citation>
    <scope>NUCLEOTIDE SEQUENCE</scope>
    <source>
        <strain evidence="2">SMH2532-1</strain>
    </source>
</reference>
<dbReference type="SMART" id="SM00248">
    <property type="entry name" value="ANK"/>
    <property type="match status" value="5"/>
</dbReference>
<keyword evidence="1" id="KW-0040">ANK repeat</keyword>
<keyword evidence="3" id="KW-1185">Reference proteome</keyword>
<dbReference type="SUPFAM" id="SSF48403">
    <property type="entry name" value="Ankyrin repeat"/>
    <property type="match status" value="1"/>
</dbReference>
<dbReference type="Proteomes" id="UP001174936">
    <property type="component" value="Unassembled WGS sequence"/>
</dbReference>
<dbReference type="InterPro" id="IPR036770">
    <property type="entry name" value="Ankyrin_rpt-contain_sf"/>
</dbReference>
<dbReference type="PANTHER" id="PTHR46224">
    <property type="entry name" value="ANKYRIN REPEAT FAMILY PROTEIN"/>
    <property type="match status" value="1"/>
</dbReference>
<evidence type="ECO:0000313" key="2">
    <source>
        <dbReference type="EMBL" id="KAK0647165.1"/>
    </source>
</evidence>
<evidence type="ECO:0000256" key="1">
    <source>
        <dbReference type="PROSITE-ProRule" id="PRU00023"/>
    </source>
</evidence>
<organism evidence="2 3">
    <name type="scientific">Cercophora newfieldiana</name>
    <dbReference type="NCBI Taxonomy" id="92897"/>
    <lineage>
        <taxon>Eukaryota</taxon>
        <taxon>Fungi</taxon>
        <taxon>Dikarya</taxon>
        <taxon>Ascomycota</taxon>
        <taxon>Pezizomycotina</taxon>
        <taxon>Sordariomycetes</taxon>
        <taxon>Sordariomycetidae</taxon>
        <taxon>Sordariales</taxon>
        <taxon>Lasiosphaeriaceae</taxon>
        <taxon>Cercophora</taxon>
    </lineage>
</organism>
<protein>
    <submittedName>
        <fullName evidence="2">Ankyrin repeat-containing domain protein</fullName>
    </submittedName>
</protein>
<name>A0AA40CQA5_9PEZI</name>
<sequence length="318" mass="32958">MDQRLVELGADVNRERFNSKYGNAITQAAALGRLGWARFLLSHGASLGATGILSEFGSPLAAAVYHGNMDIARLFLSKGADASLKHHEGRFVSPLGAAASGGDIQCLQLILGYGPNVNMDGHAVGVTGTRIPTARGSALSEAVANGSLECLHALIDAGAEINQVLHSGVYGSALAAVARGGHLDCLVTLLRLGMDPNDGGTTGTGLGYAPIRDAADVMRALVKKGANVNQGTADEKRAPMHPLLAGERGRLSACYAFGRKHDTAQHGAGRECWNHGHPGKPRLIDAVLACGGDSASALEDSGDEGEDAFFDAVEFQKN</sequence>
<dbReference type="PROSITE" id="PS50088">
    <property type="entry name" value="ANK_REPEAT"/>
    <property type="match status" value="1"/>
</dbReference>
<dbReference type="Pfam" id="PF12796">
    <property type="entry name" value="Ank_2"/>
    <property type="match status" value="1"/>
</dbReference>
<accession>A0AA40CQA5</accession>
<proteinExistence type="predicted"/>
<dbReference type="Gene3D" id="1.25.40.20">
    <property type="entry name" value="Ankyrin repeat-containing domain"/>
    <property type="match status" value="2"/>
</dbReference>
<evidence type="ECO:0000313" key="3">
    <source>
        <dbReference type="Proteomes" id="UP001174936"/>
    </source>
</evidence>
<dbReference type="PROSITE" id="PS50297">
    <property type="entry name" value="ANK_REP_REGION"/>
    <property type="match status" value="1"/>
</dbReference>
<gene>
    <name evidence="2" type="ORF">B0T16DRAFT_376257</name>
</gene>
<dbReference type="InterPro" id="IPR002110">
    <property type="entry name" value="Ankyrin_rpt"/>
</dbReference>
<dbReference type="AlphaFoldDB" id="A0AA40CQA5"/>
<feature type="repeat" description="ANK" evidence="1">
    <location>
        <begin position="55"/>
        <end position="87"/>
    </location>
</feature>
<comment type="caution">
    <text evidence="2">The sequence shown here is derived from an EMBL/GenBank/DDBJ whole genome shotgun (WGS) entry which is preliminary data.</text>
</comment>